<protein>
    <submittedName>
        <fullName evidence="1">DUF2934 domain-containing protein</fullName>
    </submittedName>
</protein>
<proteinExistence type="predicted"/>
<name>A0ABW0KLK7_9BACT</name>
<dbReference type="EMBL" id="JBHSMQ010000001">
    <property type="protein sequence ID" value="MFC5453638.1"/>
    <property type="molecule type" value="Genomic_DNA"/>
</dbReference>
<evidence type="ECO:0000313" key="2">
    <source>
        <dbReference type="Proteomes" id="UP001596052"/>
    </source>
</evidence>
<dbReference type="Proteomes" id="UP001596052">
    <property type="component" value="Unassembled WGS sequence"/>
</dbReference>
<keyword evidence="2" id="KW-1185">Reference proteome</keyword>
<organism evidence="1 2">
    <name type="scientific">Prosthecobacter fluviatilis</name>
    <dbReference type="NCBI Taxonomy" id="445931"/>
    <lineage>
        <taxon>Bacteria</taxon>
        <taxon>Pseudomonadati</taxon>
        <taxon>Verrucomicrobiota</taxon>
        <taxon>Verrucomicrobiia</taxon>
        <taxon>Verrucomicrobiales</taxon>
        <taxon>Verrucomicrobiaceae</taxon>
        <taxon>Prosthecobacter</taxon>
    </lineage>
</organism>
<evidence type="ECO:0000313" key="1">
    <source>
        <dbReference type="EMBL" id="MFC5453638.1"/>
    </source>
</evidence>
<accession>A0ABW0KLK7</accession>
<sequence length="99" mass="11162">MNAAVYTPPGETCSPGSHPSDKEIALLAFKKWKTEGCSHLRPEHWLRAEKELLAIYAAQGQAFVPAESDRLEEFWEQEMETLSCCVMESENTLAMKGWS</sequence>
<dbReference type="InterPro" id="IPR021327">
    <property type="entry name" value="DUF2934"/>
</dbReference>
<reference evidence="2" key="1">
    <citation type="journal article" date="2019" name="Int. J. Syst. Evol. Microbiol.">
        <title>The Global Catalogue of Microorganisms (GCM) 10K type strain sequencing project: providing services to taxonomists for standard genome sequencing and annotation.</title>
        <authorList>
            <consortium name="The Broad Institute Genomics Platform"/>
            <consortium name="The Broad Institute Genome Sequencing Center for Infectious Disease"/>
            <person name="Wu L."/>
            <person name="Ma J."/>
        </authorList>
    </citation>
    <scope>NUCLEOTIDE SEQUENCE [LARGE SCALE GENOMIC DNA]</scope>
    <source>
        <strain evidence="2">CGMCC 4.1469</strain>
    </source>
</reference>
<comment type="caution">
    <text evidence="1">The sequence shown here is derived from an EMBL/GenBank/DDBJ whole genome shotgun (WGS) entry which is preliminary data.</text>
</comment>
<dbReference type="RefSeq" id="WP_377162904.1">
    <property type="nucleotide sequence ID" value="NZ_JBHSMQ010000001.1"/>
</dbReference>
<dbReference type="Pfam" id="PF11154">
    <property type="entry name" value="DUF2934"/>
    <property type="match status" value="1"/>
</dbReference>
<gene>
    <name evidence="1" type="ORF">ACFQDI_02120</name>
</gene>